<geneLocation type="plasmid" evidence="2 3">
    <name>unnamed1</name>
</geneLocation>
<gene>
    <name evidence="2" type="ORF">N0B31_22245</name>
</gene>
<sequence>MALVTVLAVLGLGIGGLLVGVVLLVGNRYPPTPVMVGFLTGMVVLLAGSGVSALTLATGIVVVLSPLVLPTEDGFSRTHRYLLVGAVMIALPMLFIVLTAGVIWPAAIVVSATLLAAGVAVYWYTVPI</sequence>
<keyword evidence="3" id="KW-1185">Reference proteome</keyword>
<keyword evidence="2" id="KW-0614">Plasmid</keyword>
<dbReference type="GeneID" id="74945205"/>
<evidence type="ECO:0000313" key="2">
    <source>
        <dbReference type="EMBL" id="UWM56969.1"/>
    </source>
</evidence>
<dbReference type="KEGG" id="ssai:N0B31_22245"/>
<dbReference type="EMBL" id="CP104004">
    <property type="protein sequence ID" value="UWM56969.1"/>
    <property type="molecule type" value="Genomic_DNA"/>
</dbReference>
<reference evidence="2" key="1">
    <citation type="submission" date="2022-09" db="EMBL/GenBank/DDBJ databases">
        <title>Diverse halophilic archaea isolated from saline environments.</title>
        <authorList>
            <person name="Cui H.-L."/>
        </authorList>
    </citation>
    <scope>NUCLEOTIDE SEQUENCE</scope>
    <source>
        <strain evidence="2">ZS-35-S2</strain>
        <plasmid evidence="2">unnamed1</plasmid>
    </source>
</reference>
<keyword evidence="1" id="KW-1133">Transmembrane helix</keyword>
<proteinExistence type="predicted"/>
<feature type="transmembrane region" description="Helical" evidence="1">
    <location>
        <begin position="38"/>
        <end position="69"/>
    </location>
</feature>
<feature type="transmembrane region" description="Helical" evidence="1">
    <location>
        <begin position="81"/>
        <end position="100"/>
    </location>
</feature>
<dbReference type="RefSeq" id="WP_260644080.1">
    <property type="nucleotide sequence ID" value="NZ_CP104004.1"/>
</dbReference>
<keyword evidence="1" id="KW-0812">Transmembrane</keyword>
<keyword evidence="1" id="KW-0472">Membrane</keyword>
<accession>A0A9E7R6X6</accession>
<dbReference type="Proteomes" id="UP001057580">
    <property type="component" value="Plasmid unnamed1"/>
</dbReference>
<evidence type="ECO:0000313" key="3">
    <source>
        <dbReference type="Proteomes" id="UP001057580"/>
    </source>
</evidence>
<feature type="transmembrane region" description="Helical" evidence="1">
    <location>
        <begin position="7"/>
        <end position="26"/>
    </location>
</feature>
<protein>
    <submittedName>
        <fullName evidence="2">Uncharacterized protein</fullName>
    </submittedName>
</protein>
<dbReference type="AlphaFoldDB" id="A0A9E7R6X6"/>
<name>A0A9E7R6X6_9EURY</name>
<organism evidence="2 3">
    <name type="scientific">Salinirubellus salinus</name>
    <dbReference type="NCBI Taxonomy" id="1364945"/>
    <lineage>
        <taxon>Archaea</taxon>
        <taxon>Methanobacteriati</taxon>
        <taxon>Methanobacteriota</taxon>
        <taxon>Stenosarchaea group</taxon>
        <taxon>Halobacteria</taxon>
        <taxon>Halobacteriales</taxon>
        <taxon>Natronomonadaceae</taxon>
        <taxon>Salinirubellus</taxon>
    </lineage>
</organism>
<feature type="transmembrane region" description="Helical" evidence="1">
    <location>
        <begin position="106"/>
        <end position="125"/>
    </location>
</feature>
<evidence type="ECO:0000256" key="1">
    <source>
        <dbReference type="SAM" id="Phobius"/>
    </source>
</evidence>